<evidence type="ECO:0000313" key="4">
    <source>
        <dbReference type="WBParaSite" id="nRc.2.0.1.t24495-RA"/>
    </source>
</evidence>
<dbReference type="InterPro" id="IPR000210">
    <property type="entry name" value="BTB/POZ_dom"/>
</dbReference>
<protein>
    <submittedName>
        <fullName evidence="4">Uncharacterized protein</fullName>
    </submittedName>
</protein>
<dbReference type="Gene3D" id="3.30.710.10">
    <property type="entry name" value="Potassium Channel Kv1.1, Chain A"/>
    <property type="match status" value="1"/>
</dbReference>
<keyword evidence="3" id="KW-1185">Reference proteome</keyword>
<dbReference type="AlphaFoldDB" id="A0A915JFA4"/>
<dbReference type="SMART" id="SM00225">
    <property type="entry name" value="BTB"/>
    <property type="match status" value="1"/>
</dbReference>
<dbReference type="PROSITE" id="PS50097">
    <property type="entry name" value="BTB"/>
    <property type="match status" value="1"/>
</dbReference>
<proteinExistence type="predicted"/>
<dbReference type="WBParaSite" id="nRc.2.0.1.t24495-RA">
    <property type="protein sequence ID" value="nRc.2.0.1.t24495-RA"/>
    <property type="gene ID" value="nRc.2.0.1.g24495"/>
</dbReference>
<dbReference type="SUPFAM" id="SSF54695">
    <property type="entry name" value="POZ domain"/>
    <property type="match status" value="1"/>
</dbReference>
<dbReference type="GO" id="GO:0030163">
    <property type="term" value="P:protein catabolic process"/>
    <property type="evidence" value="ECO:0007669"/>
    <property type="project" value="UniProtKB-ARBA"/>
</dbReference>
<feature type="domain" description="BTB" evidence="1">
    <location>
        <begin position="199"/>
        <end position="262"/>
    </location>
</feature>
<dbReference type="OMA" id="IDFEVMQ"/>
<dbReference type="InterPro" id="IPR011333">
    <property type="entry name" value="SKP1/BTB/POZ_sf"/>
</dbReference>
<dbReference type="InterPro" id="IPR008974">
    <property type="entry name" value="TRAF-like"/>
</dbReference>
<evidence type="ECO:0000259" key="1">
    <source>
        <dbReference type="PROSITE" id="PS50097"/>
    </source>
</evidence>
<feature type="domain" description="MATH" evidence="2">
    <location>
        <begin position="25"/>
        <end position="141"/>
    </location>
</feature>
<evidence type="ECO:0000259" key="2">
    <source>
        <dbReference type="PROSITE" id="PS50144"/>
    </source>
</evidence>
<dbReference type="InterPro" id="IPR002083">
    <property type="entry name" value="MATH/TRAF_dom"/>
</dbReference>
<dbReference type="Proteomes" id="UP000887565">
    <property type="component" value="Unplaced"/>
</dbReference>
<sequence length="355" mass="40529">MTDLLGPSFLRPTDSWSCTEVRSSKHSHVWTVKGFSQCDCRYLETSLKPLSNDSSLIYRIRLHPQGNKESNKDFTFFQVFCNTSNTRYKGKFTVYNSRNEEIATTVYMGQQQLHGYFEYIRRDLLINHLAPSDELQLLLELTLTFDTVTKSCLSKPPQVESRASDYVYNSRRATPSKFILFYQKVSRDFEIFLRDTKHTDFTIYAAGDKPLTSHKAVLIARSPVFAAMLEPHTEESKNCSVKFDDIDSDILSEVLMYIYSGKSPNLKDMAADLLPVADRFALTGLKDMAEQILKVALSIDNVCRILLLADMHGARELKQDAMSFVAQNSSLVIQVSNFSRKFLHEFPGNSEQIVM</sequence>
<dbReference type="Pfam" id="PF00651">
    <property type="entry name" value="BTB"/>
    <property type="match status" value="1"/>
</dbReference>
<dbReference type="PANTHER" id="PTHR24413">
    <property type="entry name" value="SPECKLE-TYPE POZ PROTEIN"/>
    <property type="match status" value="1"/>
</dbReference>
<accession>A0A915JFA4</accession>
<name>A0A915JFA4_ROMCU</name>
<dbReference type="Gene3D" id="2.60.210.10">
    <property type="entry name" value="Apoptosis, Tumor Necrosis Factor Receptor Associated Protein 2, Chain A"/>
    <property type="match status" value="1"/>
</dbReference>
<evidence type="ECO:0000313" key="3">
    <source>
        <dbReference type="Proteomes" id="UP000887565"/>
    </source>
</evidence>
<dbReference type="SUPFAM" id="SSF49599">
    <property type="entry name" value="TRAF domain-like"/>
    <property type="match status" value="1"/>
</dbReference>
<dbReference type="PROSITE" id="PS50144">
    <property type="entry name" value="MATH"/>
    <property type="match status" value="1"/>
</dbReference>
<reference evidence="4" key="1">
    <citation type="submission" date="2022-11" db="UniProtKB">
        <authorList>
            <consortium name="WormBaseParasite"/>
        </authorList>
    </citation>
    <scope>IDENTIFICATION</scope>
</reference>
<organism evidence="3 4">
    <name type="scientific">Romanomermis culicivorax</name>
    <name type="common">Nematode worm</name>
    <dbReference type="NCBI Taxonomy" id="13658"/>
    <lineage>
        <taxon>Eukaryota</taxon>
        <taxon>Metazoa</taxon>
        <taxon>Ecdysozoa</taxon>
        <taxon>Nematoda</taxon>
        <taxon>Enoplea</taxon>
        <taxon>Dorylaimia</taxon>
        <taxon>Mermithida</taxon>
        <taxon>Mermithoidea</taxon>
        <taxon>Mermithidae</taxon>
        <taxon>Romanomermis</taxon>
    </lineage>
</organism>